<comment type="caution">
    <text evidence="1">The sequence shown here is derived from an EMBL/GenBank/DDBJ whole genome shotgun (WGS) entry which is preliminary data.</text>
</comment>
<dbReference type="EMBL" id="JAUTXU010000010">
    <property type="protein sequence ID" value="KAK3723252.1"/>
    <property type="molecule type" value="Genomic_DNA"/>
</dbReference>
<evidence type="ECO:0000313" key="2">
    <source>
        <dbReference type="Proteomes" id="UP001281147"/>
    </source>
</evidence>
<proteinExistence type="predicted"/>
<protein>
    <submittedName>
        <fullName evidence="1">Uncharacterized protein</fullName>
    </submittedName>
</protein>
<keyword evidence="2" id="KW-1185">Reference proteome</keyword>
<gene>
    <name evidence="1" type="ORF">LTR37_001975</name>
</gene>
<reference evidence="1" key="1">
    <citation type="submission" date="2023-07" db="EMBL/GenBank/DDBJ databases">
        <title>Black Yeasts Isolated from many extreme environments.</title>
        <authorList>
            <person name="Coleine C."/>
            <person name="Stajich J.E."/>
            <person name="Selbmann L."/>
        </authorList>
    </citation>
    <scope>NUCLEOTIDE SEQUENCE</scope>
    <source>
        <strain evidence="1">CCFEE 5714</strain>
    </source>
</reference>
<name>A0ACC3NU82_9PEZI</name>
<evidence type="ECO:0000313" key="1">
    <source>
        <dbReference type="EMBL" id="KAK3723252.1"/>
    </source>
</evidence>
<organism evidence="1 2">
    <name type="scientific">Vermiconidia calcicola</name>
    <dbReference type="NCBI Taxonomy" id="1690605"/>
    <lineage>
        <taxon>Eukaryota</taxon>
        <taxon>Fungi</taxon>
        <taxon>Dikarya</taxon>
        <taxon>Ascomycota</taxon>
        <taxon>Pezizomycotina</taxon>
        <taxon>Dothideomycetes</taxon>
        <taxon>Dothideomycetidae</taxon>
        <taxon>Mycosphaerellales</taxon>
        <taxon>Extremaceae</taxon>
        <taxon>Vermiconidia</taxon>
    </lineage>
</organism>
<sequence>MADTDSTPSPTCATCSKTEAVGGSPLQKCGGCRTTFYCSKDCQKADWKSHKTACKKSDSTNSGTKRNGNGTFQSSKATMEAMLGLNTTTWLHNRPEMEVYTLLIDSYRMRVEDEYSFRGDVDDDSIYGGGDPTKGFRRFLLKAEKRPGVLPSWWNAEKRNACIAKGDSKDHWSTLHCAVEKSDVQEHYKNPSMPMQLRMLAEEIIGTNVMAS</sequence>
<dbReference type="Proteomes" id="UP001281147">
    <property type="component" value="Unassembled WGS sequence"/>
</dbReference>
<accession>A0ACC3NU82</accession>